<dbReference type="EMBL" id="AAFI02000056">
    <property type="protein sequence ID" value="EAL65613.1"/>
    <property type="molecule type" value="Genomic_DNA"/>
</dbReference>
<accession>Q54QQ4</accession>
<dbReference type="dictyBase" id="DDB_G0283693"/>
<organism evidence="1 2">
    <name type="scientific">Dictyostelium discoideum</name>
    <name type="common">Social amoeba</name>
    <dbReference type="NCBI Taxonomy" id="44689"/>
    <lineage>
        <taxon>Eukaryota</taxon>
        <taxon>Amoebozoa</taxon>
        <taxon>Evosea</taxon>
        <taxon>Eumycetozoa</taxon>
        <taxon>Dictyostelia</taxon>
        <taxon>Dictyosteliales</taxon>
        <taxon>Dictyosteliaceae</taxon>
        <taxon>Dictyostelium</taxon>
    </lineage>
</organism>
<dbReference type="Proteomes" id="UP000002195">
    <property type="component" value="Unassembled WGS sequence"/>
</dbReference>
<dbReference type="GeneID" id="8624215"/>
<dbReference type="KEGG" id="ddi:DDB_G0283693"/>
<evidence type="ECO:0000313" key="2">
    <source>
        <dbReference type="Proteomes" id="UP000002195"/>
    </source>
</evidence>
<keyword evidence="2" id="KW-1185">Reference proteome</keyword>
<dbReference type="VEuPathDB" id="AmoebaDB:DDB_G0283693"/>
<name>Q54QQ4_DICDI</name>
<dbReference type="InParanoid" id="Q54QQ4"/>
<dbReference type="HOGENOM" id="CLU_2908773_0_0_1"/>
<dbReference type="RefSeq" id="XP_638969.1">
    <property type="nucleotide sequence ID" value="XM_633877.1"/>
</dbReference>
<comment type="caution">
    <text evidence="1">The sequence shown here is derived from an EMBL/GenBank/DDBJ whole genome shotgun (WGS) entry which is preliminary data.</text>
</comment>
<evidence type="ECO:0000313" key="1">
    <source>
        <dbReference type="EMBL" id="EAL65613.1"/>
    </source>
</evidence>
<dbReference type="PaxDb" id="44689-DDB0185632"/>
<reference evidence="1 2" key="1">
    <citation type="journal article" date="2005" name="Nature">
        <title>The genome of the social amoeba Dictyostelium discoideum.</title>
        <authorList>
            <consortium name="The Dictyostelium discoideum Sequencing Consortium"/>
            <person name="Eichinger L."/>
            <person name="Pachebat J.A."/>
            <person name="Glockner G."/>
            <person name="Rajandream M.A."/>
            <person name="Sucgang R."/>
            <person name="Berriman M."/>
            <person name="Song J."/>
            <person name="Olsen R."/>
            <person name="Szafranski K."/>
            <person name="Xu Q."/>
            <person name="Tunggal B."/>
            <person name="Kummerfeld S."/>
            <person name="Madera M."/>
            <person name="Konfortov B.A."/>
            <person name="Rivero F."/>
            <person name="Bankier A.T."/>
            <person name="Lehmann R."/>
            <person name="Hamlin N."/>
            <person name="Davies R."/>
            <person name="Gaudet P."/>
            <person name="Fey P."/>
            <person name="Pilcher K."/>
            <person name="Chen G."/>
            <person name="Saunders D."/>
            <person name="Sodergren E."/>
            <person name="Davis P."/>
            <person name="Kerhornou A."/>
            <person name="Nie X."/>
            <person name="Hall N."/>
            <person name="Anjard C."/>
            <person name="Hemphill L."/>
            <person name="Bason N."/>
            <person name="Farbrother P."/>
            <person name="Desany B."/>
            <person name="Just E."/>
            <person name="Morio T."/>
            <person name="Rost R."/>
            <person name="Churcher C."/>
            <person name="Cooper J."/>
            <person name="Haydock S."/>
            <person name="van Driessche N."/>
            <person name="Cronin A."/>
            <person name="Goodhead I."/>
            <person name="Muzny D."/>
            <person name="Mourier T."/>
            <person name="Pain A."/>
            <person name="Lu M."/>
            <person name="Harper D."/>
            <person name="Lindsay R."/>
            <person name="Hauser H."/>
            <person name="James K."/>
            <person name="Quiles M."/>
            <person name="Madan Babu M."/>
            <person name="Saito T."/>
            <person name="Buchrieser C."/>
            <person name="Wardroper A."/>
            <person name="Felder M."/>
            <person name="Thangavelu M."/>
            <person name="Johnson D."/>
            <person name="Knights A."/>
            <person name="Loulseged H."/>
            <person name="Mungall K."/>
            <person name="Oliver K."/>
            <person name="Price C."/>
            <person name="Quail M.A."/>
            <person name="Urushihara H."/>
            <person name="Hernandez J."/>
            <person name="Rabbinowitsch E."/>
            <person name="Steffen D."/>
            <person name="Sanders M."/>
            <person name="Ma J."/>
            <person name="Kohara Y."/>
            <person name="Sharp S."/>
            <person name="Simmonds M."/>
            <person name="Spiegler S."/>
            <person name="Tivey A."/>
            <person name="Sugano S."/>
            <person name="White B."/>
            <person name="Walker D."/>
            <person name="Woodward J."/>
            <person name="Winckler T."/>
            <person name="Tanaka Y."/>
            <person name="Shaulsky G."/>
            <person name="Schleicher M."/>
            <person name="Weinstock G."/>
            <person name="Rosenthal A."/>
            <person name="Cox E.C."/>
            <person name="Chisholm R.L."/>
            <person name="Gibbs R."/>
            <person name="Loomis W.F."/>
            <person name="Platzer M."/>
            <person name="Kay R.R."/>
            <person name="Williams J."/>
            <person name="Dear P.H."/>
            <person name="Noegel A.A."/>
            <person name="Barrell B."/>
            <person name="Kuspa A."/>
        </authorList>
    </citation>
    <scope>NUCLEOTIDE SEQUENCE [LARGE SCALE GENOMIC DNA]</scope>
    <source>
        <strain evidence="1 2">AX4</strain>
    </source>
</reference>
<dbReference type="AlphaFoldDB" id="Q54QQ4"/>
<proteinExistence type="predicted"/>
<protein>
    <submittedName>
        <fullName evidence="1">Uncharacterized protein</fullName>
    </submittedName>
</protein>
<gene>
    <name evidence="1" type="ORF">DDB_G0283693</name>
</gene>
<sequence>MLARGLFSPGIYQTVIDGTIVVTNQQKQLQSTSLFGYSPAPITVPFPPSIPNPINVAPPPNK</sequence>